<gene>
    <name evidence="1" type="ORF">BWQ96_10473</name>
</gene>
<dbReference type="OrthoDB" id="11479at2759"/>
<organism evidence="1 2">
    <name type="scientific">Gracilariopsis chorda</name>
    <dbReference type="NCBI Taxonomy" id="448386"/>
    <lineage>
        <taxon>Eukaryota</taxon>
        <taxon>Rhodophyta</taxon>
        <taxon>Florideophyceae</taxon>
        <taxon>Rhodymeniophycidae</taxon>
        <taxon>Gracilariales</taxon>
        <taxon>Gracilariaceae</taxon>
        <taxon>Gracilariopsis</taxon>
    </lineage>
</organism>
<dbReference type="Proteomes" id="UP000247409">
    <property type="component" value="Unassembled WGS sequence"/>
</dbReference>
<proteinExistence type="predicted"/>
<keyword evidence="2" id="KW-1185">Reference proteome</keyword>
<protein>
    <submittedName>
        <fullName evidence="1">Uncharacterized protein</fullName>
    </submittedName>
</protein>
<dbReference type="EMBL" id="NBIV01000428">
    <property type="protein sequence ID" value="PXF39817.1"/>
    <property type="molecule type" value="Genomic_DNA"/>
</dbReference>
<reference evidence="1 2" key="1">
    <citation type="journal article" date="2018" name="Mol. Biol. Evol.">
        <title>Analysis of the draft genome of the red seaweed Gracilariopsis chorda provides insights into genome size evolution in Rhodophyta.</title>
        <authorList>
            <person name="Lee J."/>
            <person name="Yang E.C."/>
            <person name="Graf L."/>
            <person name="Yang J.H."/>
            <person name="Qiu H."/>
            <person name="Zel Zion U."/>
            <person name="Chan C.X."/>
            <person name="Stephens T.G."/>
            <person name="Weber A.P.M."/>
            <person name="Boo G.H."/>
            <person name="Boo S.M."/>
            <person name="Kim K.M."/>
            <person name="Shin Y."/>
            <person name="Jung M."/>
            <person name="Lee S.J."/>
            <person name="Yim H.S."/>
            <person name="Lee J.H."/>
            <person name="Bhattacharya D."/>
            <person name="Yoon H.S."/>
        </authorList>
    </citation>
    <scope>NUCLEOTIDE SEQUENCE [LARGE SCALE GENOMIC DNA]</scope>
    <source>
        <strain evidence="1 2">SKKU-2015</strain>
        <tissue evidence="1">Whole body</tissue>
    </source>
</reference>
<accession>A0A2V3ICJ4</accession>
<dbReference type="AlphaFoldDB" id="A0A2V3ICJ4"/>
<comment type="caution">
    <text evidence="1">The sequence shown here is derived from an EMBL/GenBank/DDBJ whole genome shotgun (WGS) entry which is preliminary data.</text>
</comment>
<name>A0A2V3ICJ4_9FLOR</name>
<evidence type="ECO:0000313" key="2">
    <source>
        <dbReference type="Proteomes" id="UP000247409"/>
    </source>
</evidence>
<sequence length="207" mass="23421">MSWSSAVQRSKSSPIVLMADLSPQILPWELFFDHVSIRSHCLLYVVRGLQEEEPIVTLSHYYENGERAITAAWKLDQFISFGACQRDLLDLENTEEARRQACIPRPPSIQSYGSDKSVFALVSNCIHNVVTPDIMASARALIKCVSRFLPEYRIPIVVFLGQALVNVFKKKTGVEKRKMIHKRNQLKISLNSQEQLTGGARADNYLA</sequence>
<evidence type="ECO:0000313" key="1">
    <source>
        <dbReference type="EMBL" id="PXF39817.1"/>
    </source>
</evidence>